<dbReference type="OrthoDB" id="9808367at2"/>
<dbReference type="InterPro" id="IPR000286">
    <property type="entry name" value="HDACs"/>
</dbReference>
<dbReference type="PANTHER" id="PTHR10625:SF10">
    <property type="entry name" value="HISTONE DEACETYLASE HDAC1"/>
    <property type="match status" value="1"/>
</dbReference>
<dbReference type="GO" id="GO:0040029">
    <property type="term" value="P:epigenetic regulation of gene expression"/>
    <property type="evidence" value="ECO:0007669"/>
    <property type="project" value="TreeGrafter"/>
</dbReference>
<keyword evidence="7" id="KW-1185">Reference proteome</keyword>
<dbReference type="InterPro" id="IPR037138">
    <property type="entry name" value="His_deacetylse_dom_sf"/>
</dbReference>
<dbReference type="GO" id="GO:0004407">
    <property type="term" value="F:histone deacetylase activity"/>
    <property type="evidence" value="ECO:0007669"/>
    <property type="project" value="TreeGrafter"/>
</dbReference>
<keyword evidence="4" id="KW-0006">Acetoin catabolism</keyword>
<evidence type="ECO:0000256" key="1">
    <source>
        <dbReference type="ARBA" id="ARBA00005101"/>
    </source>
</evidence>
<dbReference type="Proteomes" id="UP000035199">
    <property type="component" value="Chromosome"/>
</dbReference>
<dbReference type="GO" id="GO:0016787">
    <property type="term" value="F:hydrolase activity"/>
    <property type="evidence" value="ECO:0007669"/>
    <property type="project" value="UniProtKB-KW"/>
</dbReference>
<name>A0A0G3GW40_9CORY</name>
<evidence type="ECO:0000256" key="3">
    <source>
        <dbReference type="ARBA" id="ARBA00020218"/>
    </source>
</evidence>
<dbReference type="SUPFAM" id="SSF52768">
    <property type="entry name" value="Arginase/deacetylase"/>
    <property type="match status" value="1"/>
</dbReference>
<dbReference type="InterPro" id="IPR003085">
    <property type="entry name" value="AcuC"/>
</dbReference>
<evidence type="ECO:0000256" key="4">
    <source>
        <dbReference type="ARBA" id="ARBA00022627"/>
    </source>
</evidence>
<feature type="domain" description="Histone deacetylase" evidence="5">
    <location>
        <begin position="23"/>
        <end position="312"/>
    </location>
</feature>
<dbReference type="PANTHER" id="PTHR10625">
    <property type="entry name" value="HISTONE DEACETYLASE HDAC1-RELATED"/>
    <property type="match status" value="1"/>
</dbReference>
<dbReference type="RefSeq" id="WP_047263395.1">
    <property type="nucleotide sequence ID" value="NZ_CP011542.1"/>
</dbReference>
<dbReference type="EMBL" id="CP011542">
    <property type="protein sequence ID" value="AKK05396.1"/>
    <property type="molecule type" value="Genomic_DNA"/>
</dbReference>
<dbReference type="Pfam" id="PF00850">
    <property type="entry name" value="Hist_deacetyl"/>
    <property type="match status" value="1"/>
</dbReference>
<dbReference type="Gene3D" id="3.40.800.20">
    <property type="entry name" value="Histone deacetylase domain"/>
    <property type="match status" value="1"/>
</dbReference>
<sequence length="387" mass="42043">MTSPKPLLVHTAELLEYSFGDDHPMGPDRVRLAMELSEHFGVLDLFDIVEPPGDCDEYVRLVHSDDYIAALQSGEPHPEAGIGDHEHPVVPELPKVAARVVGATVAATQAVWLGSHSRAVNLSGGLHHASAHAQRGFCMYNDAGAAIQWLLDNGASRVAYIDLDAHHGDGVEEMFWNDPRVLTFSVHESGLYLFPHTGFAHDIGGSEAAGTAINIALPRHVTDIEWLQAVHGIIPPLLQRFRPEIIISQHGADPHVNDPLADLDLSINAMTLAYRSVARWAEKFACGKWVAIGGGGYYRDSVARAWTQVLATVAGAELDLHAKLPPNWQDRARCASDMTLGDVAAEAGLADFRPERIMTNTACAPMVATSKSIFPYWGLEPYRGHAT</sequence>
<keyword evidence="6" id="KW-0378">Hydrolase</keyword>
<reference evidence="7" key="2">
    <citation type="submission" date="2015-05" db="EMBL/GenBank/DDBJ databases">
        <title>Complete genome sequence of Corynebacterium mustelae DSM 45274, isolated from various tissues of a male ferret with lethal sepsis.</title>
        <authorList>
            <person name="Ruckert C."/>
            <person name="Albersmeier A."/>
            <person name="Winkler A."/>
            <person name="Tauch A."/>
        </authorList>
    </citation>
    <scope>NUCLEOTIDE SEQUENCE [LARGE SCALE GENOMIC DNA]</scope>
    <source>
        <strain evidence="7">DSM 45274</strain>
    </source>
</reference>
<dbReference type="STRING" id="571915.CMUST_05290"/>
<protein>
    <recommendedName>
        <fullName evidence="3">Acetoin utilization protein AcuC</fullName>
    </recommendedName>
</protein>
<proteinExistence type="inferred from homology"/>
<dbReference type="PATRIC" id="fig|571915.4.peg.1119"/>
<dbReference type="GO" id="GO:0045150">
    <property type="term" value="P:acetoin catabolic process"/>
    <property type="evidence" value="ECO:0007669"/>
    <property type="project" value="UniProtKB-UniPathway"/>
</dbReference>
<dbReference type="InterPro" id="IPR023801">
    <property type="entry name" value="His_deacetylse_dom"/>
</dbReference>
<comment type="pathway">
    <text evidence="1">Ketone degradation; acetoin degradation.</text>
</comment>
<evidence type="ECO:0000313" key="6">
    <source>
        <dbReference type="EMBL" id="AKK05396.1"/>
    </source>
</evidence>
<reference evidence="6 7" key="1">
    <citation type="journal article" date="2015" name="Genome Announc.">
        <title>Complete Genome Sequence of the Type Strain Corynebacterium mustelae DSM 45274, Isolated from Various Tissues of a Male Ferret with Lethal Sepsis.</title>
        <authorList>
            <person name="Ruckert C."/>
            <person name="Eimer J."/>
            <person name="Winkler A."/>
            <person name="Tauch A."/>
        </authorList>
    </citation>
    <scope>NUCLEOTIDE SEQUENCE [LARGE SCALE GENOMIC DNA]</scope>
    <source>
        <strain evidence="6 7">DSM 45274</strain>
    </source>
</reference>
<dbReference type="PRINTS" id="PR01270">
    <property type="entry name" value="HDASUPER"/>
</dbReference>
<evidence type="ECO:0000313" key="7">
    <source>
        <dbReference type="Proteomes" id="UP000035199"/>
    </source>
</evidence>
<dbReference type="AlphaFoldDB" id="A0A0G3GW40"/>
<organism evidence="6 7">
    <name type="scientific">Corynebacterium mustelae</name>
    <dbReference type="NCBI Taxonomy" id="571915"/>
    <lineage>
        <taxon>Bacteria</taxon>
        <taxon>Bacillati</taxon>
        <taxon>Actinomycetota</taxon>
        <taxon>Actinomycetes</taxon>
        <taxon>Mycobacteriales</taxon>
        <taxon>Corynebacteriaceae</taxon>
        <taxon>Corynebacterium</taxon>
    </lineage>
</organism>
<dbReference type="InterPro" id="IPR023696">
    <property type="entry name" value="Ureohydrolase_dom_sf"/>
</dbReference>
<dbReference type="CDD" id="cd09994">
    <property type="entry name" value="HDAC_AcuC_like"/>
    <property type="match status" value="1"/>
</dbReference>
<accession>A0A0G3GW40</accession>
<comment type="similarity">
    <text evidence="2">Belongs to the histone deacetylase family.</text>
</comment>
<evidence type="ECO:0000256" key="2">
    <source>
        <dbReference type="ARBA" id="ARBA00005947"/>
    </source>
</evidence>
<dbReference type="KEGG" id="cmv:CMUST_05290"/>
<dbReference type="UniPathway" id="UPA00040"/>
<gene>
    <name evidence="6" type="ORF">CMUST_05290</name>
</gene>
<evidence type="ECO:0000259" key="5">
    <source>
        <dbReference type="Pfam" id="PF00850"/>
    </source>
</evidence>